<keyword evidence="2" id="KW-1185">Reference proteome</keyword>
<gene>
    <name evidence="1" type="ORF">DPMN_152180</name>
</gene>
<evidence type="ECO:0000313" key="2">
    <source>
        <dbReference type="Proteomes" id="UP000828390"/>
    </source>
</evidence>
<accession>A0A9D4FH07</accession>
<comment type="caution">
    <text evidence="1">The sequence shown here is derived from an EMBL/GenBank/DDBJ whole genome shotgun (WGS) entry which is preliminary data.</text>
</comment>
<protein>
    <submittedName>
        <fullName evidence="1">Uncharacterized protein</fullName>
    </submittedName>
</protein>
<dbReference type="AlphaFoldDB" id="A0A9D4FH07"/>
<organism evidence="1 2">
    <name type="scientific">Dreissena polymorpha</name>
    <name type="common">Zebra mussel</name>
    <name type="synonym">Mytilus polymorpha</name>
    <dbReference type="NCBI Taxonomy" id="45954"/>
    <lineage>
        <taxon>Eukaryota</taxon>
        <taxon>Metazoa</taxon>
        <taxon>Spiralia</taxon>
        <taxon>Lophotrochozoa</taxon>
        <taxon>Mollusca</taxon>
        <taxon>Bivalvia</taxon>
        <taxon>Autobranchia</taxon>
        <taxon>Heteroconchia</taxon>
        <taxon>Euheterodonta</taxon>
        <taxon>Imparidentia</taxon>
        <taxon>Neoheterodontei</taxon>
        <taxon>Myida</taxon>
        <taxon>Dreissenoidea</taxon>
        <taxon>Dreissenidae</taxon>
        <taxon>Dreissena</taxon>
    </lineage>
</organism>
<reference evidence="1" key="1">
    <citation type="journal article" date="2019" name="bioRxiv">
        <title>The Genome of the Zebra Mussel, Dreissena polymorpha: A Resource for Invasive Species Research.</title>
        <authorList>
            <person name="McCartney M.A."/>
            <person name="Auch B."/>
            <person name="Kono T."/>
            <person name="Mallez S."/>
            <person name="Zhang Y."/>
            <person name="Obille A."/>
            <person name="Becker A."/>
            <person name="Abrahante J.E."/>
            <person name="Garbe J."/>
            <person name="Badalamenti J.P."/>
            <person name="Herman A."/>
            <person name="Mangelson H."/>
            <person name="Liachko I."/>
            <person name="Sullivan S."/>
            <person name="Sone E.D."/>
            <person name="Koren S."/>
            <person name="Silverstein K.A.T."/>
            <person name="Beckman K.B."/>
            <person name="Gohl D.M."/>
        </authorList>
    </citation>
    <scope>NUCLEOTIDE SEQUENCE</scope>
    <source>
        <strain evidence="1">Duluth1</strain>
        <tissue evidence="1">Whole animal</tissue>
    </source>
</reference>
<name>A0A9D4FH07_DREPO</name>
<reference evidence="1" key="2">
    <citation type="submission" date="2020-11" db="EMBL/GenBank/DDBJ databases">
        <authorList>
            <person name="McCartney M.A."/>
            <person name="Auch B."/>
            <person name="Kono T."/>
            <person name="Mallez S."/>
            <person name="Becker A."/>
            <person name="Gohl D.M."/>
            <person name="Silverstein K.A.T."/>
            <person name="Koren S."/>
            <person name="Bechman K.B."/>
            <person name="Herman A."/>
            <person name="Abrahante J.E."/>
            <person name="Garbe J."/>
        </authorList>
    </citation>
    <scope>NUCLEOTIDE SEQUENCE</scope>
    <source>
        <strain evidence="1">Duluth1</strain>
        <tissue evidence="1">Whole animal</tissue>
    </source>
</reference>
<sequence>MIEMGPNVILRLEKIRRSIVASPEPMLWFSKRRLEMEMLFLEEMNRVQKCINENGGLLVPDFMCYAIRKRQRDNVRGGKTYAHEGLF</sequence>
<dbReference type="Proteomes" id="UP000828390">
    <property type="component" value="Unassembled WGS sequence"/>
</dbReference>
<dbReference type="EMBL" id="JAIWYP010000007">
    <property type="protein sequence ID" value="KAH3798580.1"/>
    <property type="molecule type" value="Genomic_DNA"/>
</dbReference>
<evidence type="ECO:0000313" key="1">
    <source>
        <dbReference type="EMBL" id="KAH3798580.1"/>
    </source>
</evidence>
<proteinExistence type="predicted"/>